<organism evidence="2">
    <name type="scientific">viral metagenome</name>
    <dbReference type="NCBI Taxonomy" id="1070528"/>
    <lineage>
        <taxon>unclassified sequences</taxon>
        <taxon>metagenomes</taxon>
        <taxon>organismal metagenomes</taxon>
    </lineage>
</organism>
<dbReference type="PROSITE" id="PS50089">
    <property type="entry name" value="ZF_RING_2"/>
    <property type="match status" value="1"/>
</dbReference>
<feature type="domain" description="RING-type" evidence="1">
    <location>
        <begin position="5"/>
        <end position="50"/>
    </location>
</feature>
<dbReference type="SUPFAM" id="SSF57850">
    <property type="entry name" value="RING/U-box"/>
    <property type="match status" value="1"/>
</dbReference>
<evidence type="ECO:0000313" key="2">
    <source>
        <dbReference type="EMBL" id="QHT09396.1"/>
    </source>
</evidence>
<dbReference type="SMART" id="SM00184">
    <property type="entry name" value="RING"/>
    <property type="match status" value="1"/>
</dbReference>
<proteinExistence type="predicted"/>
<evidence type="ECO:0000259" key="1">
    <source>
        <dbReference type="PROSITE" id="PS50089"/>
    </source>
</evidence>
<dbReference type="InterPro" id="IPR013083">
    <property type="entry name" value="Znf_RING/FYVE/PHD"/>
</dbReference>
<dbReference type="InterPro" id="IPR001841">
    <property type="entry name" value="Znf_RING"/>
</dbReference>
<reference evidence="2" key="1">
    <citation type="journal article" date="2020" name="Nature">
        <title>Giant virus diversity and host interactions through global metagenomics.</title>
        <authorList>
            <person name="Schulz F."/>
            <person name="Roux S."/>
            <person name="Paez-Espino D."/>
            <person name="Jungbluth S."/>
            <person name="Walsh D.A."/>
            <person name="Denef V.J."/>
            <person name="McMahon K.D."/>
            <person name="Konstantinidis K.T."/>
            <person name="Eloe-Fadrosh E.A."/>
            <person name="Kyrpides N.C."/>
            <person name="Woyke T."/>
        </authorList>
    </citation>
    <scope>NUCLEOTIDE SEQUENCE</scope>
    <source>
        <strain evidence="2">GVMAG-M-3300023110-24</strain>
    </source>
</reference>
<dbReference type="Pfam" id="PF13639">
    <property type="entry name" value="zf-RING_2"/>
    <property type="match status" value="1"/>
</dbReference>
<sequence length="202" mass="24353">MTDICCICLDNITESSIVHKLTCDHIIHHNCYFQLMINNSTKFINCPLCRKTNFNVEWPIISKNKILHNCCMTSGRCIHRYKNGNRCNNVPHFFNYGYCHNHHKNILKKNNYDLFLSYINYLFTNNINQKWYTKLLLIDMAKKLIIKYNIKRLDKLLNIFFSYFKEIENDSNTNPNKFYYKHNIKPPDKQWIQLCKNKKIII</sequence>
<dbReference type="AlphaFoldDB" id="A0A6C0CX29"/>
<dbReference type="Gene3D" id="3.30.40.10">
    <property type="entry name" value="Zinc/RING finger domain, C3HC4 (zinc finger)"/>
    <property type="match status" value="1"/>
</dbReference>
<name>A0A6C0CX29_9ZZZZ</name>
<accession>A0A6C0CX29</accession>
<dbReference type="EMBL" id="MN739510">
    <property type="protein sequence ID" value="QHT09396.1"/>
    <property type="molecule type" value="Genomic_DNA"/>
</dbReference>
<protein>
    <recommendedName>
        <fullName evidence="1">RING-type domain-containing protein</fullName>
    </recommendedName>
</protein>